<feature type="chain" id="PRO_5025339237" evidence="6">
    <location>
        <begin position="29"/>
        <end position="232"/>
    </location>
</feature>
<dbReference type="Pfam" id="PF12796">
    <property type="entry name" value="Ank_2"/>
    <property type="match status" value="1"/>
</dbReference>
<comment type="subcellular location">
    <subcellularLocation>
        <location evidence="1">Cell projection</location>
        <location evidence="1">Stereocilium</location>
    </subcellularLocation>
</comment>
<dbReference type="InterPro" id="IPR052420">
    <property type="entry name" value="Espin/Espin-like"/>
</dbReference>
<accession>A0A673NQ33</accession>
<keyword evidence="4 5" id="KW-0040">ANK repeat</keyword>
<sequence length="232" mass="26321">MTPLHAAAHMGHHTLVVWLVSFTDVSLSSQDNEGATALHFAASGGHHGILERLLQMGSKVKKDYWGGTPLHDAAENGEIECCRILMGHQINPKERDVDGFTAADLAEYNGHFECARYLRSVERNVRFITYAGRSEITSLREKSAVSRQPSSDYYRQITTHKAMDSLKVSFIKEANLSDIDYLVPMHDEKGRPIAEWKRQVMVRQLQASLFDQETQRLKVGYKYCIKCFKCNT</sequence>
<evidence type="ECO:0000256" key="3">
    <source>
        <dbReference type="ARBA" id="ARBA00022740"/>
    </source>
</evidence>
<dbReference type="GO" id="GO:0051017">
    <property type="term" value="P:actin filament bundle assembly"/>
    <property type="evidence" value="ECO:0007669"/>
    <property type="project" value="TreeGrafter"/>
</dbReference>
<dbReference type="GO" id="GO:0051015">
    <property type="term" value="F:actin filament binding"/>
    <property type="evidence" value="ECO:0007669"/>
    <property type="project" value="TreeGrafter"/>
</dbReference>
<dbReference type="PANTHER" id="PTHR24153">
    <property type="entry name" value="ESPIN"/>
    <property type="match status" value="1"/>
</dbReference>
<evidence type="ECO:0000256" key="6">
    <source>
        <dbReference type="SAM" id="SignalP"/>
    </source>
</evidence>
<evidence type="ECO:0000256" key="1">
    <source>
        <dbReference type="ARBA" id="ARBA00004645"/>
    </source>
</evidence>
<dbReference type="Ensembl" id="ENSSRHT00000106520.1">
    <property type="protein sequence ID" value="ENSSRHP00000103730.1"/>
    <property type="gene ID" value="ENSSRHG00000050710.1"/>
</dbReference>
<dbReference type="InterPro" id="IPR036770">
    <property type="entry name" value="Ankyrin_rpt-contain_sf"/>
</dbReference>
<protein>
    <submittedName>
        <fullName evidence="7">Espin like a</fullName>
    </submittedName>
</protein>
<dbReference type="Gene3D" id="1.25.40.20">
    <property type="entry name" value="Ankyrin repeat-containing domain"/>
    <property type="match status" value="1"/>
</dbReference>
<feature type="repeat" description="ANK" evidence="5">
    <location>
        <begin position="33"/>
        <end position="60"/>
    </location>
</feature>
<dbReference type="SMART" id="SM00248">
    <property type="entry name" value="ANK"/>
    <property type="match status" value="4"/>
</dbReference>
<evidence type="ECO:0000256" key="4">
    <source>
        <dbReference type="ARBA" id="ARBA00023043"/>
    </source>
</evidence>
<reference evidence="7" key="2">
    <citation type="submission" date="2025-09" db="UniProtKB">
        <authorList>
            <consortium name="Ensembl"/>
        </authorList>
    </citation>
    <scope>IDENTIFICATION</scope>
</reference>
<evidence type="ECO:0000313" key="7">
    <source>
        <dbReference type="Ensembl" id="ENSSRHP00000103730.1"/>
    </source>
</evidence>
<keyword evidence="2" id="KW-0677">Repeat</keyword>
<evidence type="ECO:0000256" key="2">
    <source>
        <dbReference type="ARBA" id="ARBA00022737"/>
    </source>
</evidence>
<name>A0A673NQ33_9TELE</name>
<dbReference type="GO" id="GO:0032420">
    <property type="term" value="C:stereocilium"/>
    <property type="evidence" value="ECO:0007669"/>
    <property type="project" value="UniProtKB-SubCell"/>
</dbReference>
<dbReference type="GO" id="GO:0005737">
    <property type="term" value="C:cytoplasm"/>
    <property type="evidence" value="ECO:0007669"/>
    <property type="project" value="TreeGrafter"/>
</dbReference>
<dbReference type="AlphaFoldDB" id="A0A673NQ33"/>
<feature type="signal peptide" evidence="6">
    <location>
        <begin position="1"/>
        <end position="28"/>
    </location>
</feature>
<dbReference type="PANTHER" id="PTHR24153:SF0">
    <property type="entry name" value="ESPIN-LIKE PROTEIN"/>
    <property type="match status" value="1"/>
</dbReference>
<dbReference type="InterPro" id="IPR002110">
    <property type="entry name" value="Ankyrin_rpt"/>
</dbReference>
<dbReference type="GO" id="GO:0007605">
    <property type="term" value="P:sensory perception of sound"/>
    <property type="evidence" value="ECO:0007669"/>
    <property type="project" value="UniProtKB-KW"/>
</dbReference>
<keyword evidence="8" id="KW-1185">Reference proteome</keyword>
<dbReference type="PROSITE" id="PS50088">
    <property type="entry name" value="ANK_REPEAT"/>
    <property type="match status" value="2"/>
</dbReference>
<dbReference type="Proteomes" id="UP000472270">
    <property type="component" value="Unassembled WGS sequence"/>
</dbReference>
<dbReference type="SUPFAM" id="SSF48403">
    <property type="entry name" value="Ankyrin repeat"/>
    <property type="match status" value="1"/>
</dbReference>
<dbReference type="PROSITE" id="PS50297">
    <property type="entry name" value="ANK_REP_REGION"/>
    <property type="match status" value="1"/>
</dbReference>
<reference evidence="7" key="1">
    <citation type="submission" date="2025-08" db="UniProtKB">
        <authorList>
            <consortium name="Ensembl"/>
        </authorList>
    </citation>
    <scope>IDENTIFICATION</scope>
</reference>
<dbReference type="Pfam" id="PF13637">
    <property type="entry name" value="Ank_4"/>
    <property type="match status" value="1"/>
</dbReference>
<evidence type="ECO:0000256" key="5">
    <source>
        <dbReference type="PROSITE-ProRule" id="PRU00023"/>
    </source>
</evidence>
<feature type="repeat" description="ANK" evidence="5">
    <location>
        <begin position="65"/>
        <end position="97"/>
    </location>
</feature>
<keyword evidence="6" id="KW-0732">Signal</keyword>
<proteinExistence type="predicted"/>
<organism evidence="7 8">
    <name type="scientific">Sinocyclocheilus rhinocerous</name>
    <dbReference type="NCBI Taxonomy" id="307959"/>
    <lineage>
        <taxon>Eukaryota</taxon>
        <taxon>Metazoa</taxon>
        <taxon>Chordata</taxon>
        <taxon>Craniata</taxon>
        <taxon>Vertebrata</taxon>
        <taxon>Euteleostomi</taxon>
        <taxon>Actinopterygii</taxon>
        <taxon>Neopterygii</taxon>
        <taxon>Teleostei</taxon>
        <taxon>Ostariophysi</taxon>
        <taxon>Cypriniformes</taxon>
        <taxon>Cyprinidae</taxon>
        <taxon>Cyprininae</taxon>
        <taxon>Sinocyclocheilus</taxon>
    </lineage>
</organism>
<keyword evidence="3" id="KW-1009">Hearing</keyword>
<evidence type="ECO:0000313" key="8">
    <source>
        <dbReference type="Proteomes" id="UP000472270"/>
    </source>
</evidence>